<dbReference type="Proteomes" id="UP001206925">
    <property type="component" value="Unassembled WGS sequence"/>
</dbReference>
<dbReference type="GO" id="GO:0005506">
    <property type="term" value="F:iron ion binding"/>
    <property type="evidence" value="ECO:0007669"/>
    <property type="project" value="InterPro"/>
</dbReference>
<dbReference type="PANTHER" id="PTHR47955:SF16">
    <property type="entry name" value="CYTOCHROME P450"/>
    <property type="match status" value="1"/>
</dbReference>
<dbReference type="EMBL" id="JAMZMK010007889">
    <property type="protein sequence ID" value="KAI7742807.1"/>
    <property type="molecule type" value="Genomic_DNA"/>
</dbReference>
<accession>A0AAD5CJL0</accession>
<comment type="caution">
    <text evidence="6">The sequence shown here is derived from an EMBL/GenBank/DDBJ whole genome shotgun (WGS) entry which is preliminary data.</text>
</comment>
<dbReference type="AlphaFoldDB" id="A0AAD5CJL0"/>
<name>A0AAD5CJL0_AMBAR</name>
<dbReference type="GO" id="GO:0016705">
    <property type="term" value="F:oxidoreductase activity, acting on paired donors, with incorporation or reduction of molecular oxygen"/>
    <property type="evidence" value="ECO:0007669"/>
    <property type="project" value="InterPro"/>
</dbReference>
<evidence type="ECO:0000256" key="3">
    <source>
        <dbReference type="ARBA" id="ARBA00022723"/>
    </source>
</evidence>
<keyword evidence="4" id="KW-0408">Iron</keyword>
<sequence length="91" mass="10493">MLTVLDVGSYIPWLSWMDQIMGTKRKAAKIAKEFDEFLEGVIEEHVIKKKSEDAKSEEVGEDFVDILLDIQKDKRTDFTLHRVSLKALILV</sequence>
<organism evidence="6 7">
    <name type="scientific">Ambrosia artemisiifolia</name>
    <name type="common">Common ragweed</name>
    <dbReference type="NCBI Taxonomy" id="4212"/>
    <lineage>
        <taxon>Eukaryota</taxon>
        <taxon>Viridiplantae</taxon>
        <taxon>Streptophyta</taxon>
        <taxon>Embryophyta</taxon>
        <taxon>Tracheophyta</taxon>
        <taxon>Spermatophyta</taxon>
        <taxon>Magnoliopsida</taxon>
        <taxon>eudicotyledons</taxon>
        <taxon>Gunneridae</taxon>
        <taxon>Pentapetalae</taxon>
        <taxon>asterids</taxon>
        <taxon>campanulids</taxon>
        <taxon>Asterales</taxon>
        <taxon>Asteraceae</taxon>
        <taxon>Asteroideae</taxon>
        <taxon>Heliantheae alliance</taxon>
        <taxon>Heliantheae</taxon>
        <taxon>Ambrosia</taxon>
    </lineage>
</organism>
<protein>
    <submittedName>
        <fullName evidence="6">Uncharacterized protein</fullName>
    </submittedName>
</protein>
<dbReference type="Gene3D" id="1.10.630.10">
    <property type="entry name" value="Cytochrome P450"/>
    <property type="match status" value="1"/>
</dbReference>
<dbReference type="PANTHER" id="PTHR47955">
    <property type="entry name" value="CYTOCHROME P450 FAMILY 71 PROTEIN"/>
    <property type="match status" value="1"/>
</dbReference>
<dbReference type="InterPro" id="IPR036396">
    <property type="entry name" value="Cyt_P450_sf"/>
</dbReference>
<evidence type="ECO:0000256" key="1">
    <source>
        <dbReference type="ARBA" id="ARBA00010617"/>
    </source>
</evidence>
<keyword evidence="7" id="KW-1185">Reference proteome</keyword>
<gene>
    <name evidence="6" type="ORF">M8C21_000451</name>
</gene>
<keyword evidence="3" id="KW-0479">Metal-binding</keyword>
<comment type="similarity">
    <text evidence="1">Belongs to the cytochrome P450 family.</text>
</comment>
<evidence type="ECO:0000313" key="6">
    <source>
        <dbReference type="EMBL" id="KAI7742807.1"/>
    </source>
</evidence>
<keyword evidence="2" id="KW-0349">Heme</keyword>
<keyword evidence="5" id="KW-0503">Monooxygenase</keyword>
<evidence type="ECO:0000256" key="5">
    <source>
        <dbReference type="ARBA" id="ARBA00023033"/>
    </source>
</evidence>
<dbReference type="GO" id="GO:0020037">
    <property type="term" value="F:heme binding"/>
    <property type="evidence" value="ECO:0007669"/>
    <property type="project" value="InterPro"/>
</dbReference>
<dbReference type="SUPFAM" id="SSF48264">
    <property type="entry name" value="Cytochrome P450"/>
    <property type="match status" value="1"/>
</dbReference>
<evidence type="ECO:0000256" key="2">
    <source>
        <dbReference type="ARBA" id="ARBA00022617"/>
    </source>
</evidence>
<keyword evidence="5" id="KW-0560">Oxidoreductase</keyword>
<proteinExistence type="inferred from homology"/>
<reference evidence="6" key="1">
    <citation type="submission" date="2022-06" db="EMBL/GenBank/DDBJ databases">
        <title>Uncovering the hologenomic basis of an extraordinary plant invasion.</title>
        <authorList>
            <person name="Bieker V.C."/>
            <person name="Martin M.D."/>
            <person name="Gilbert T."/>
            <person name="Hodgins K."/>
            <person name="Battlay P."/>
            <person name="Petersen B."/>
            <person name="Wilson J."/>
        </authorList>
    </citation>
    <scope>NUCLEOTIDE SEQUENCE</scope>
    <source>
        <strain evidence="6">AA19_3_7</strain>
        <tissue evidence="6">Leaf</tissue>
    </source>
</reference>
<dbReference type="GO" id="GO:0004497">
    <property type="term" value="F:monooxygenase activity"/>
    <property type="evidence" value="ECO:0007669"/>
    <property type="project" value="UniProtKB-KW"/>
</dbReference>
<evidence type="ECO:0000313" key="7">
    <source>
        <dbReference type="Proteomes" id="UP001206925"/>
    </source>
</evidence>
<evidence type="ECO:0000256" key="4">
    <source>
        <dbReference type="ARBA" id="ARBA00023004"/>
    </source>
</evidence>